<organism evidence="1 2">
    <name type="scientific">Haloferula luteola</name>
    <dbReference type="NCBI Taxonomy" id="595692"/>
    <lineage>
        <taxon>Bacteria</taxon>
        <taxon>Pseudomonadati</taxon>
        <taxon>Verrucomicrobiota</taxon>
        <taxon>Verrucomicrobiia</taxon>
        <taxon>Verrucomicrobiales</taxon>
        <taxon>Verrucomicrobiaceae</taxon>
        <taxon>Haloferula</taxon>
    </lineage>
</organism>
<accession>A0A840VD73</accession>
<dbReference type="InterPro" id="IPR029063">
    <property type="entry name" value="SAM-dependent_MTases_sf"/>
</dbReference>
<reference evidence="1 2" key="1">
    <citation type="submission" date="2020-08" db="EMBL/GenBank/DDBJ databases">
        <title>Genomic Encyclopedia of Type Strains, Phase IV (KMG-IV): sequencing the most valuable type-strain genomes for metagenomic binning, comparative biology and taxonomic classification.</title>
        <authorList>
            <person name="Goeker M."/>
        </authorList>
    </citation>
    <scope>NUCLEOTIDE SEQUENCE [LARGE SCALE GENOMIC DNA]</scope>
    <source>
        <strain evidence="1 2">YC6886</strain>
    </source>
</reference>
<dbReference type="Gene3D" id="3.40.50.150">
    <property type="entry name" value="Vaccinia Virus protein VP39"/>
    <property type="match status" value="1"/>
</dbReference>
<dbReference type="EMBL" id="JACHFD010000004">
    <property type="protein sequence ID" value="MBB5350801.1"/>
    <property type="molecule type" value="Genomic_DNA"/>
</dbReference>
<keyword evidence="2" id="KW-1185">Reference proteome</keyword>
<gene>
    <name evidence="1" type="ORF">HNR46_001035</name>
</gene>
<sequence>MTEKEIERLHFALSKSKVYLEYGSGNSTRLAAGHDNIQVIRSVESDRGFAESVLFVDSTIQKSLADGRLRFLFPNIGPTKEWGYPVNDRDQHLWPVYALCPYEISFKPDLILIDGRFRVACSILAALHHPKATVLVHDYHRPNYQIMEQFLHLEERIDNLAILSQKSNFSRNEAIRLLDFYLHSPEDLSQSLCGRIRRKIGNAVRKTDHH</sequence>
<evidence type="ECO:0000313" key="2">
    <source>
        <dbReference type="Proteomes" id="UP000557717"/>
    </source>
</evidence>
<dbReference type="RefSeq" id="WP_184016406.1">
    <property type="nucleotide sequence ID" value="NZ_JACHFD010000004.1"/>
</dbReference>
<dbReference type="AlphaFoldDB" id="A0A840VD73"/>
<name>A0A840VD73_9BACT</name>
<evidence type="ECO:0008006" key="3">
    <source>
        <dbReference type="Google" id="ProtNLM"/>
    </source>
</evidence>
<comment type="caution">
    <text evidence="1">The sequence shown here is derived from an EMBL/GenBank/DDBJ whole genome shotgun (WGS) entry which is preliminary data.</text>
</comment>
<protein>
    <recommendedName>
        <fullName evidence="3">Class I SAM-dependent methyltransferase</fullName>
    </recommendedName>
</protein>
<proteinExistence type="predicted"/>
<evidence type="ECO:0000313" key="1">
    <source>
        <dbReference type="EMBL" id="MBB5350801.1"/>
    </source>
</evidence>
<dbReference type="Proteomes" id="UP000557717">
    <property type="component" value="Unassembled WGS sequence"/>
</dbReference>